<keyword evidence="1" id="KW-0472">Membrane</keyword>
<organism evidence="3 4">
    <name type="scientific">Duganella margarita</name>
    <dbReference type="NCBI Taxonomy" id="2692170"/>
    <lineage>
        <taxon>Bacteria</taxon>
        <taxon>Pseudomonadati</taxon>
        <taxon>Pseudomonadota</taxon>
        <taxon>Betaproteobacteria</taxon>
        <taxon>Burkholderiales</taxon>
        <taxon>Oxalobacteraceae</taxon>
        <taxon>Telluria group</taxon>
        <taxon>Duganella</taxon>
    </lineage>
</organism>
<gene>
    <name evidence="3" type="ORF">GTP56_22310</name>
</gene>
<dbReference type="Pfam" id="PF13400">
    <property type="entry name" value="Tad"/>
    <property type="match status" value="1"/>
</dbReference>
<comment type="caution">
    <text evidence="3">The sequence shown here is derived from an EMBL/GenBank/DDBJ whole genome shotgun (WGS) entry which is preliminary data.</text>
</comment>
<evidence type="ECO:0000256" key="1">
    <source>
        <dbReference type="SAM" id="Phobius"/>
    </source>
</evidence>
<dbReference type="RefSeq" id="WP_229261672.1">
    <property type="nucleotide sequence ID" value="NZ_WWCR01000030.1"/>
</dbReference>
<protein>
    <submittedName>
        <fullName evidence="3">Pilus assembly protein TadE</fullName>
    </submittedName>
</protein>
<evidence type="ECO:0000313" key="4">
    <source>
        <dbReference type="Proteomes" id="UP000469734"/>
    </source>
</evidence>
<feature type="transmembrane region" description="Helical" evidence="1">
    <location>
        <begin position="12"/>
        <end position="38"/>
    </location>
</feature>
<keyword evidence="1" id="KW-0812">Transmembrane</keyword>
<feature type="non-terminal residue" evidence="3">
    <location>
        <position position="163"/>
    </location>
</feature>
<dbReference type="Proteomes" id="UP000469734">
    <property type="component" value="Unassembled WGS sequence"/>
</dbReference>
<dbReference type="AlphaFoldDB" id="A0A7X4H416"/>
<accession>A0A7X4H416</accession>
<dbReference type="InterPro" id="IPR028087">
    <property type="entry name" value="Tad_N"/>
</dbReference>
<proteinExistence type="predicted"/>
<feature type="domain" description="Putative Flp pilus-assembly TadG-like N-terminal" evidence="2">
    <location>
        <begin position="11"/>
        <end position="57"/>
    </location>
</feature>
<name>A0A7X4H416_9BURK</name>
<reference evidence="3 4" key="1">
    <citation type="submission" date="2019-12" db="EMBL/GenBank/DDBJ databases">
        <title>Novel species isolated from a subtropical stream in China.</title>
        <authorList>
            <person name="Lu H."/>
        </authorList>
    </citation>
    <scope>NUCLEOTIDE SEQUENCE [LARGE SCALE GENOMIC DNA]</scope>
    <source>
        <strain evidence="3 4">FT134W</strain>
    </source>
</reference>
<evidence type="ECO:0000313" key="3">
    <source>
        <dbReference type="EMBL" id="MYM74908.1"/>
    </source>
</evidence>
<keyword evidence="1" id="KW-1133">Transmembrane helix</keyword>
<dbReference type="EMBL" id="WWCR01000030">
    <property type="protein sequence ID" value="MYM74908.1"/>
    <property type="molecule type" value="Genomic_DNA"/>
</dbReference>
<sequence length="163" mass="16649">MCATSRPRQRGVIAVICCVMALGMVAMVGMALDLAMLYNRKAELQALADAAALAAARELNGTAGGVANAVTAAADVAATYRYQYSRRLVTWNSDALRFAATAATPDASWLDEAAAQAAPAGIMVAKVDTSKLKADIGLVSTLFTRAADNGPRSAGTAARAVAG</sequence>
<evidence type="ECO:0000259" key="2">
    <source>
        <dbReference type="Pfam" id="PF13400"/>
    </source>
</evidence>